<evidence type="ECO:0000259" key="3">
    <source>
        <dbReference type="Pfam" id="PF01273"/>
    </source>
</evidence>
<dbReference type="InterPro" id="IPR017942">
    <property type="entry name" value="Lipid-bd_serum_glycop_N"/>
</dbReference>
<reference evidence="4" key="1">
    <citation type="submission" date="2025-08" db="UniProtKB">
        <authorList>
            <consortium name="Ensembl"/>
        </authorList>
    </citation>
    <scope>IDENTIFICATION</scope>
</reference>
<feature type="domain" description="Lipid-binding serum glycoprotein N-terminal" evidence="3">
    <location>
        <begin position="230"/>
        <end position="361"/>
    </location>
</feature>
<protein>
    <recommendedName>
        <fullName evidence="3">Lipid-binding serum glycoprotein N-terminal domain-containing protein</fullName>
    </recommendedName>
</protein>
<evidence type="ECO:0000313" key="4">
    <source>
        <dbReference type="Ensembl" id="ENSOSUP00000001175.1"/>
    </source>
</evidence>
<name>A0A8C8A6N6_9STRI</name>
<organism evidence="4 5">
    <name type="scientific">Otus sunia</name>
    <name type="common">Oriental scops-owl</name>
    <dbReference type="NCBI Taxonomy" id="257818"/>
    <lineage>
        <taxon>Eukaryota</taxon>
        <taxon>Metazoa</taxon>
        <taxon>Chordata</taxon>
        <taxon>Craniata</taxon>
        <taxon>Vertebrata</taxon>
        <taxon>Euteleostomi</taxon>
        <taxon>Archelosauria</taxon>
        <taxon>Archosauria</taxon>
        <taxon>Dinosauria</taxon>
        <taxon>Saurischia</taxon>
        <taxon>Theropoda</taxon>
        <taxon>Coelurosauria</taxon>
        <taxon>Aves</taxon>
        <taxon>Neognathae</taxon>
        <taxon>Neoaves</taxon>
        <taxon>Telluraves</taxon>
        <taxon>Strigiformes</taxon>
        <taxon>Strigidae</taxon>
        <taxon>Otus</taxon>
    </lineage>
</organism>
<feature type="chain" id="PRO_5034709713" description="Lipid-binding serum glycoprotein N-terminal domain-containing protein" evidence="2">
    <location>
        <begin position="20"/>
        <end position="428"/>
    </location>
</feature>
<dbReference type="SUPFAM" id="SSF55394">
    <property type="entry name" value="Bactericidal permeability-increasing protein, BPI"/>
    <property type="match status" value="1"/>
</dbReference>
<accession>A0A8C8A6N6</accession>
<evidence type="ECO:0000256" key="2">
    <source>
        <dbReference type="SAM" id="SignalP"/>
    </source>
</evidence>
<dbReference type="Pfam" id="PF01273">
    <property type="entry name" value="LBP_BPI_CETP"/>
    <property type="match status" value="1"/>
</dbReference>
<dbReference type="PANTHER" id="PTHR46019:SF4">
    <property type="entry name" value="BPI FOLD-CONTAINING FAMILY B MEMBER 4"/>
    <property type="match status" value="1"/>
</dbReference>
<dbReference type="GO" id="GO:0008289">
    <property type="term" value="F:lipid binding"/>
    <property type="evidence" value="ECO:0007669"/>
    <property type="project" value="InterPro"/>
</dbReference>
<dbReference type="Proteomes" id="UP000694552">
    <property type="component" value="Unplaced"/>
</dbReference>
<evidence type="ECO:0000313" key="5">
    <source>
        <dbReference type="Proteomes" id="UP000694552"/>
    </source>
</evidence>
<dbReference type="InterPro" id="IPR051660">
    <property type="entry name" value="BPI_fold-BPI/LBP"/>
</dbReference>
<feature type="signal peptide" evidence="2">
    <location>
        <begin position="1"/>
        <end position="19"/>
    </location>
</feature>
<dbReference type="AlphaFoldDB" id="A0A8C8A6N6"/>
<dbReference type="PANTHER" id="PTHR46019">
    <property type="entry name" value="BPI FOLD-CONTAINING FAMILY B MEMBER 4-RELATED"/>
    <property type="match status" value="1"/>
</dbReference>
<feature type="region of interest" description="Disordered" evidence="1">
    <location>
        <begin position="73"/>
        <end position="94"/>
    </location>
</feature>
<keyword evidence="2" id="KW-0732">Signal</keyword>
<sequence>MLPFWCLVLLGGLLPPSQGLLNLRSVLGLSPVQPKDGLLGTGLLGSEGLISGKGGLLDTGLLGEGGLLGTGLLGSGSPSGKESESPLDAGNKSSRSGVLGTGLLGGQPGSSGLLSTGILGGEGLGNGLLGGEGLANGLLGGKGLVNGVLGEKVLGNGLLGEKGLGNGLLGGKGLVNGLLGNGLLGNKSLLGEKGLLGTGLLGKGGLLGNGSLLDLDGLLGGGLLGEGGLLGGGLLGEGVPHTSTRFAWLKALNLENIRVSWKVLRGSEIVLNLYSKLVFRLPGIFHFLSGSSVETNITSHIALTQDTPGDLKLVIKDCRNLLGGFTVNLRKGLLTNLVSNLLNSSLQTLVPALLCPLVNIWVSIINIKLQFLNRVISFGLLGKIYSVLSNLPVTSGQFVELDLQKSPFPSVFIDWLLQTTGIDPGSIP</sequence>
<reference evidence="4" key="2">
    <citation type="submission" date="2025-09" db="UniProtKB">
        <authorList>
            <consortium name="Ensembl"/>
        </authorList>
    </citation>
    <scope>IDENTIFICATION</scope>
</reference>
<dbReference type="Gene3D" id="3.15.10.10">
    <property type="entry name" value="Bactericidal permeability-increasing protein, domain 1"/>
    <property type="match status" value="1"/>
</dbReference>
<keyword evidence="5" id="KW-1185">Reference proteome</keyword>
<dbReference type="Ensembl" id="ENSOSUT00000001198.1">
    <property type="protein sequence ID" value="ENSOSUP00000001175.1"/>
    <property type="gene ID" value="ENSOSUG00000000887.1"/>
</dbReference>
<dbReference type="InterPro" id="IPR017943">
    <property type="entry name" value="Bactericidal_perm-incr_a/b_dom"/>
</dbReference>
<evidence type="ECO:0000256" key="1">
    <source>
        <dbReference type="SAM" id="MobiDB-lite"/>
    </source>
</evidence>
<proteinExistence type="predicted"/>